<dbReference type="InterPro" id="IPR038491">
    <property type="entry name" value="Velvet_dom_sf"/>
</dbReference>
<gene>
    <name evidence="2" type="ORF">HYALB_00007847</name>
</gene>
<evidence type="ECO:0000313" key="2">
    <source>
        <dbReference type="EMBL" id="CAG8973000.1"/>
    </source>
</evidence>
<keyword evidence="3" id="KW-1185">Reference proteome</keyword>
<name>A0A9N9LH19_9HELO</name>
<dbReference type="EMBL" id="CAJVRM010000059">
    <property type="protein sequence ID" value="CAG8973000.1"/>
    <property type="molecule type" value="Genomic_DNA"/>
</dbReference>
<proteinExistence type="predicted"/>
<feature type="domain" description="Velvet" evidence="1">
    <location>
        <begin position="1"/>
        <end position="158"/>
    </location>
</feature>
<dbReference type="Pfam" id="PF11754">
    <property type="entry name" value="Velvet"/>
    <property type="match status" value="1"/>
</dbReference>
<protein>
    <recommendedName>
        <fullName evidence="1">Velvet domain-containing protein</fullName>
    </recommendedName>
</protein>
<accession>A0A9N9LH19</accession>
<evidence type="ECO:0000313" key="3">
    <source>
        <dbReference type="Proteomes" id="UP000701801"/>
    </source>
</evidence>
<reference evidence="2" key="1">
    <citation type="submission" date="2021-07" db="EMBL/GenBank/DDBJ databases">
        <authorList>
            <person name="Durling M."/>
        </authorList>
    </citation>
    <scope>NUCLEOTIDE SEQUENCE</scope>
</reference>
<dbReference type="Gene3D" id="2.60.40.3960">
    <property type="entry name" value="Velvet domain"/>
    <property type="match status" value="1"/>
</dbReference>
<dbReference type="Proteomes" id="UP000701801">
    <property type="component" value="Unassembled WGS sequence"/>
</dbReference>
<organism evidence="2 3">
    <name type="scientific">Hymenoscyphus albidus</name>
    <dbReference type="NCBI Taxonomy" id="595503"/>
    <lineage>
        <taxon>Eukaryota</taxon>
        <taxon>Fungi</taxon>
        <taxon>Dikarya</taxon>
        <taxon>Ascomycota</taxon>
        <taxon>Pezizomycotina</taxon>
        <taxon>Leotiomycetes</taxon>
        <taxon>Helotiales</taxon>
        <taxon>Helotiaceae</taxon>
        <taxon>Hymenoscyphus</taxon>
    </lineage>
</organism>
<dbReference type="InterPro" id="IPR037525">
    <property type="entry name" value="Velvet_dom"/>
</dbReference>
<sequence>MLNLAIHPPSRARPGVVLSMPVAARLTTEYNIFGELDHIWAVATLIHKDSGETLYNQLGGNPTDSAHPLPDTGSADRAYFYFPDLVIHEPGRYRIRITLMRMDYSHASSPDGVVTACEYVDTHSITVESGASTRVRPNAQERSFLRVLRDDGQPVPSF</sequence>
<evidence type="ECO:0000259" key="1">
    <source>
        <dbReference type="PROSITE" id="PS51821"/>
    </source>
</evidence>
<comment type="caution">
    <text evidence="2">The sequence shown here is derived from an EMBL/GenBank/DDBJ whole genome shotgun (WGS) entry which is preliminary data.</text>
</comment>
<dbReference type="OrthoDB" id="5399926at2759"/>
<dbReference type="AlphaFoldDB" id="A0A9N9LH19"/>
<dbReference type="PROSITE" id="PS51821">
    <property type="entry name" value="VELVET"/>
    <property type="match status" value="1"/>
</dbReference>